<dbReference type="InterPro" id="IPR013766">
    <property type="entry name" value="Thioredoxin_domain"/>
</dbReference>
<evidence type="ECO:0000256" key="2">
    <source>
        <dbReference type="ARBA" id="ARBA00013021"/>
    </source>
</evidence>
<evidence type="ECO:0000256" key="4">
    <source>
        <dbReference type="ARBA" id="ARBA00022559"/>
    </source>
</evidence>
<dbReference type="GO" id="GO:0045454">
    <property type="term" value="P:cell redox homeostasis"/>
    <property type="evidence" value="ECO:0007669"/>
    <property type="project" value="TreeGrafter"/>
</dbReference>
<accession>A0A517SCF4</accession>
<dbReference type="GO" id="GO:0042744">
    <property type="term" value="P:hydrogen peroxide catabolic process"/>
    <property type="evidence" value="ECO:0007669"/>
    <property type="project" value="TreeGrafter"/>
</dbReference>
<dbReference type="AlphaFoldDB" id="A0A517SCF4"/>
<dbReference type="GO" id="GO:0033554">
    <property type="term" value="P:cellular response to stress"/>
    <property type="evidence" value="ECO:0007669"/>
    <property type="project" value="TreeGrafter"/>
</dbReference>
<dbReference type="OrthoDB" id="9812811at2"/>
<dbReference type="PROSITE" id="PS51352">
    <property type="entry name" value="THIOREDOXIN_2"/>
    <property type="match status" value="1"/>
</dbReference>
<comment type="catalytic activity">
    <reaction evidence="9">
        <text>a hydroperoxide + NADH + H(+) = an alcohol + NAD(+) + H2O</text>
        <dbReference type="Rhea" id="RHEA:62628"/>
        <dbReference type="ChEBI" id="CHEBI:15377"/>
        <dbReference type="ChEBI" id="CHEBI:15378"/>
        <dbReference type="ChEBI" id="CHEBI:30879"/>
        <dbReference type="ChEBI" id="CHEBI:35924"/>
        <dbReference type="ChEBI" id="CHEBI:57540"/>
        <dbReference type="ChEBI" id="CHEBI:57945"/>
        <dbReference type="EC" id="1.11.1.26"/>
    </reaction>
</comment>
<evidence type="ECO:0000256" key="1">
    <source>
        <dbReference type="ARBA" id="ARBA00011654"/>
    </source>
</evidence>
<dbReference type="EC" id="1.11.1.26" evidence="2"/>
<evidence type="ECO:0000256" key="8">
    <source>
        <dbReference type="ARBA" id="ARBA00032077"/>
    </source>
</evidence>
<dbReference type="RefSeq" id="WP_145029321.1">
    <property type="nucleotide sequence ID" value="NZ_CP036271.1"/>
</dbReference>
<dbReference type="PANTHER" id="PTHR10681">
    <property type="entry name" value="THIOREDOXIN PEROXIDASE"/>
    <property type="match status" value="1"/>
</dbReference>
<evidence type="ECO:0000256" key="9">
    <source>
        <dbReference type="ARBA" id="ARBA00047572"/>
    </source>
</evidence>
<evidence type="ECO:0000256" key="3">
    <source>
        <dbReference type="ARBA" id="ARBA00017462"/>
    </source>
</evidence>
<keyword evidence="6 12" id="KW-0560">Oxidoreductase</keyword>
<dbReference type="CDD" id="cd03015">
    <property type="entry name" value="PRX_Typ2cys"/>
    <property type="match status" value="1"/>
</dbReference>
<protein>
    <recommendedName>
        <fullName evidence="3">Alkyl hydroperoxide reductase C</fullName>
        <ecNumber evidence="2">1.11.1.26</ecNumber>
    </recommendedName>
    <alternativeName>
        <fullName evidence="8">Peroxiredoxin</fullName>
    </alternativeName>
</protein>
<keyword evidence="13" id="KW-1185">Reference proteome</keyword>
<dbReference type="PIRSF" id="PIRSF000239">
    <property type="entry name" value="AHPC"/>
    <property type="match status" value="1"/>
</dbReference>
<dbReference type="KEGG" id="ccos:Pan44_18350"/>
<dbReference type="PANTHER" id="PTHR10681:SF121">
    <property type="entry name" value="ALKYL HYDROPEROXIDE REDUCTASE C"/>
    <property type="match status" value="1"/>
</dbReference>
<keyword evidence="5" id="KW-0049">Antioxidant</keyword>
<keyword evidence="4 12" id="KW-0575">Peroxidase</keyword>
<dbReference type="InterPro" id="IPR000866">
    <property type="entry name" value="AhpC/TSA"/>
</dbReference>
<evidence type="ECO:0000256" key="10">
    <source>
        <dbReference type="PIRSR" id="PIRSR000239-1"/>
    </source>
</evidence>
<evidence type="ECO:0000256" key="6">
    <source>
        <dbReference type="ARBA" id="ARBA00023002"/>
    </source>
</evidence>
<proteinExistence type="predicted"/>
<dbReference type="SUPFAM" id="SSF52833">
    <property type="entry name" value="Thioredoxin-like"/>
    <property type="match status" value="1"/>
</dbReference>
<feature type="domain" description="Thioredoxin" evidence="11">
    <location>
        <begin position="2"/>
        <end position="158"/>
    </location>
</feature>
<feature type="active site" description="Cysteine sulfenic acid (-SOH) intermediate; for peroxidase activity" evidence="10">
    <location>
        <position position="50"/>
    </location>
</feature>
<evidence type="ECO:0000256" key="5">
    <source>
        <dbReference type="ARBA" id="ARBA00022862"/>
    </source>
</evidence>
<organism evidence="12 13">
    <name type="scientific">Caulifigura coniformis</name>
    <dbReference type="NCBI Taxonomy" id="2527983"/>
    <lineage>
        <taxon>Bacteria</taxon>
        <taxon>Pseudomonadati</taxon>
        <taxon>Planctomycetota</taxon>
        <taxon>Planctomycetia</taxon>
        <taxon>Planctomycetales</taxon>
        <taxon>Planctomycetaceae</taxon>
        <taxon>Caulifigura</taxon>
    </lineage>
</organism>
<reference evidence="12 13" key="1">
    <citation type="submission" date="2019-02" db="EMBL/GenBank/DDBJ databases">
        <title>Deep-cultivation of Planctomycetes and their phenomic and genomic characterization uncovers novel biology.</title>
        <authorList>
            <person name="Wiegand S."/>
            <person name="Jogler M."/>
            <person name="Boedeker C."/>
            <person name="Pinto D."/>
            <person name="Vollmers J."/>
            <person name="Rivas-Marin E."/>
            <person name="Kohn T."/>
            <person name="Peeters S.H."/>
            <person name="Heuer A."/>
            <person name="Rast P."/>
            <person name="Oberbeckmann S."/>
            <person name="Bunk B."/>
            <person name="Jeske O."/>
            <person name="Meyerdierks A."/>
            <person name="Storesund J.E."/>
            <person name="Kallscheuer N."/>
            <person name="Luecker S."/>
            <person name="Lage O.M."/>
            <person name="Pohl T."/>
            <person name="Merkel B.J."/>
            <person name="Hornburger P."/>
            <person name="Mueller R.-W."/>
            <person name="Bruemmer F."/>
            <person name="Labrenz M."/>
            <person name="Spormann A.M."/>
            <person name="Op den Camp H."/>
            <person name="Overmann J."/>
            <person name="Amann R."/>
            <person name="Jetten M.S.M."/>
            <person name="Mascher T."/>
            <person name="Medema M.H."/>
            <person name="Devos D.P."/>
            <person name="Kaster A.-K."/>
            <person name="Ovreas L."/>
            <person name="Rohde M."/>
            <person name="Galperin M.Y."/>
            <person name="Jogler C."/>
        </authorList>
    </citation>
    <scope>NUCLEOTIDE SEQUENCE [LARGE SCALE GENOMIC DNA]</scope>
    <source>
        <strain evidence="12 13">Pan44</strain>
    </source>
</reference>
<comment type="subunit">
    <text evidence="1">Homodimer; disulfide-linked, upon oxidation. 5 homodimers assemble to form a ring-like decamer.</text>
</comment>
<dbReference type="GO" id="GO:0005829">
    <property type="term" value="C:cytosol"/>
    <property type="evidence" value="ECO:0007669"/>
    <property type="project" value="TreeGrafter"/>
</dbReference>
<keyword evidence="7" id="KW-0676">Redox-active center</keyword>
<dbReference type="GO" id="GO:0006979">
    <property type="term" value="P:response to oxidative stress"/>
    <property type="evidence" value="ECO:0007669"/>
    <property type="project" value="TreeGrafter"/>
</dbReference>
<evidence type="ECO:0000259" key="11">
    <source>
        <dbReference type="PROSITE" id="PS51352"/>
    </source>
</evidence>
<dbReference type="InterPro" id="IPR036249">
    <property type="entry name" value="Thioredoxin-like_sf"/>
</dbReference>
<gene>
    <name evidence="12" type="ORF">Pan44_18350</name>
</gene>
<dbReference type="GO" id="GO:0008379">
    <property type="term" value="F:thioredoxin peroxidase activity"/>
    <property type="evidence" value="ECO:0007669"/>
    <property type="project" value="TreeGrafter"/>
</dbReference>
<dbReference type="InParanoid" id="A0A517SCF4"/>
<name>A0A517SCF4_9PLAN</name>
<evidence type="ECO:0000313" key="13">
    <source>
        <dbReference type="Proteomes" id="UP000315700"/>
    </source>
</evidence>
<evidence type="ECO:0000313" key="12">
    <source>
        <dbReference type="EMBL" id="QDT53811.1"/>
    </source>
</evidence>
<dbReference type="Proteomes" id="UP000315700">
    <property type="component" value="Chromosome"/>
</dbReference>
<sequence length="176" mass="19626">MLNVGQKFPTFSAKACVGSNDKSLTTVSNEKSTGRWTVYFFYPKDFTFICPTELVEFNRRLADFNDRDCDVVGGSTDNEYSHLAWCKSHDDLKGLKYPLIGAQRLAFDLGIVDPVENVCLRSTFLVDPNGVIQWAASYPLSVGRSVDEVLRVLDAVQSDELCPCNWKKGEATIKVA</sequence>
<dbReference type="Pfam" id="PF00578">
    <property type="entry name" value="AhpC-TSA"/>
    <property type="match status" value="1"/>
</dbReference>
<dbReference type="InterPro" id="IPR050217">
    <property type="entry name" value="Peroxiredoxin"/>
</dbReference>
<dbReference type="EMBL" id="CP036271">
    <property type="protein sequence ID" value="QDT53811.1"/>
    <property type="molecule type" value="Genomic_DNA"/>
</dbReference>
<dbReference type="Gene3D" id="3.40.30.10">
    <property type="entry name" value="Glutaredoxin"/>
    <property type="match status" value="1"/>
</dbReference>
<evidence type="ECO:0000256" key="7">
    <source>
        <dbReference type="ARBA" id="ARBA00023284"/>
    </source>
</evidence>
<dbReference type="GO" id="GO:0102039">
    <property type="term" value="F:NADH-dependent peroxiredoxin activity"/>
    <property type="evidence" value="ECO:0007669"/>
    <property type="project" value="UniProtKB-EC"/>
</dbReference>
<dbReference type="FunCoup" id="A0A517SCF4">
    <property type="interactions" value="521"/>
</dbReference>
<dbReference type="InterPro" id="IPR024706">
    <property type="entry name" value="Peroxiredoxin_AhpC-typ"/>
</dbReference>